<proteinExistence type="inferred from homology"/>
<dbReference type="PANTHER" id="PTHR10625">
    <property type="entry name" value="HISTONE DEACETYLASE HDAC1-RELATED"/>
    <property type="match status" value="1"/>
</dbReference>
<evidence type="ECO:0000259" key="6">
    <source>
        <dbReference type="Pfam" id="PF00850"/>
    </source>
</evidence>
<dbReference type="InterPro" id="IPR023696">
    <property type="entry name" value="Ureohydrolase_dom_sf"/>
</dbReference>
<keyword evidence="5" id="KW-0862">Zinc</keyword>
<dbReference type="GO" id="GO:0040029">
    <property type="term" value="P:epigenetic regulation of gene expression"/>
    <property type="evidence" value="ECO:0007669"/>
    <property type="project" value="TreeGrafter"/>
</dbReference>
<dbReference type="RefSeq" id="WP_180161321.1">
    <property type="nucleotide sequence ID" value="NZ_CABFNB010000010.1"/>
</dbReference>
<dbReference type="PANTHER" id="PTHR10625:SF17">
    <property type="entry name" value="HISTONE DEACETYLASE 8"/>
    <property type="match status" value="1"/>
</dbReference>
<dbReference type="Gene3D" id="3.40.800.20">
    <property type="entry name" value="Histone deacetylase domain"/>
    <property type="match status" value="1"/>
</dbReference>
<evidence type="ECO:0000256" key="2">
    <source>
        <dbReference type="ARBA" id="ARBA00005947"/>
    </source>
</evidence>
<dbReference type="InterPro" id="IPR023801">
    <property type="entry name" value="His_deacetylse_dom"/>
</dbReference>
<comment type="similarity">
    <text evidence="2">Belongs to the histone deacetylase family.</text>
</comment>
<keyword evidence="4 7" id="KW-0378">Hydrolase</keyword>
<sequence>MKVVYSNLHRGHVPGVVVENGLTRPSRDVPERLDALLRAVKNAGLDVVDASDHGRAPLAAVHSDAYLDFLANAYQEWQSSYLPGRVLPAVFETKSHAYRDDWSVIAKAGFYLRDQVTPVDEGTWLAAYWSAQTALTAAELVKRGERQVYALCRPSGHHAGRDFGGGATYLNNVAIAATWFAGRGERVAILDVDVHHGNGTQDIFWNDDRFFFSSVHRSPAGYYPHFTGYRDEVGGPAARGSTFNWPLLENAADVEFIEGFKRCLGAALGHDPVAVFVSLGFDALASDPANGLQVTEQAYETIGTILGSIEVPVLLIQEGGYDLGALESVARSFLSAFAVTE</sequence>
<accession>A0A508WP71</accession>
<evidence type="ECO:0000313" key="7">
    <source>
        <dbReference type="EMBL" id="VTZ59395.1"/>
    </source>
</evidence>
<protein>
    <submittedName>
        <fullName evidence="7">Acetylpolyamine aminohydrolase</fullName>
    </submittedName>
</protein>
<keyword evidence="3" id="KW-0479">Metal-binding</keyword>
<dbReference type="SUPFAM" id="SSF52768">
    <property type="entry name" value="Arginase/deacetylase"/>
    <property type="match status" value="1"/>
</dbReference>
<organism evidence="7">
    <name type="scientific">Sinorhizobium medicae</name>
    <dbReference type="NCBI Taxonomy" id="110321"/>
    <lineage>
        <taxon>Bacteria</taxon>
        <taxon>Pseudomonadati</taxon>
        <taxon>Pseudomonadota</taxon>
        <taxon>Alphaproteobacteria</taxon>
        <taxon>Hyphomicrobiales</taxon>
        <taxon>Rhizobiaceae</taxon>
        <taxon>Sinorhizobium/Ensifer group</taxon>
        <taxon>Sinorhizobium</taxon>
    </lineage>
</organism>
<dbReference type="InterPro" id="IPR000286">
    <property type="entry name" value="HDACs"/>
</dbReference>
<evidence type="ECO:0000256" key="1">
    <source>
        <dbReference type="ARBA" id="ARBA00001947"/>
    </source>
</evidence>
<evidence type="ECO:0000256" key="5">
    <source>
        <dbReference type="ARBA" id="ARBA00022833"/>
    </source>
</evidence>
<dbReference type="InterPro" id="IPR037138">
    <property type="entry name" value="His_deacetylse_dom_sf"/>
</dbReference>
<reference evidence="7" key="1">
    <citation type="submission" date="2019-06" db="EMBL/GenBank/DDBJ databases">
        <authorList>
            <person name="Le Quere A."/>
            <person name="Colella S."/>
        </authorList>
    </citation>
    <scope>NUCLEOTIDE SEQUENCE</scope>
    <source>
        <strain evidence="7">EmedicaeMD41</strain>
    </source>
</reference>
<dbReference type="AlphaFoldDB" id="A0A508WP71"/>
<gene>
    <name evidence="7" type="ORF">EMEDMD4_1070013</name>
</gene>
<evidence type="ECO:0000256" key="3">
    <source>
        <dbReference type="ARBA" id="ARBA00022723"/>
    </source>
</evidence>
<dbReference type="GO" id="GO:0016787">
    <property type="term" value="F:hydrolase activity"/>
    <property type="evidence" value="ECO:0007669"/>
    <property type="project" value="UniProtKB-KW"/>
</dbReference>
<dbReference type="Proteomes" id="UP000507954">
    <property type="component" value="Unassembled WGS sequence"/>
</dbReference>
<name>A0A508WP71_9HYPH</name>
<feature type="domain" description="Histone deacetylase" evidence="6">
    <location>
        <begin position="29"/>
        <end position="335"/>
    </location>
</feature>
<dbReference type="Pfam" id="PF00850">
    <property type="entry name" value="Hist_deacetyl"/>
    <property type="match status" value="1"/>
</dbReference>
<comment type="cofactor">
    <cofactor evidence="1">
        <name>Zn(2+)</name>
        <dbReference type="ChEBI" id="CHEBI:29105"/>
    </cofactor>
</comment>
<dbReference type="CDD" id="cd10001">
    <property type="entry name" value="HDAC_classII_APAH"/>
    <property type="match status" value="1"/>
</dbReference>
<dbReference type="GO" id="GO:0004407">
    <property type="term" value="F:histone deacetylase activity"/>
    <property type="evidence" value="ECO:0007669"/>
    <property type="project" value="TreeGrafter"/>
</dbReference>
<dbReference type="EMBL" id="CABFNB010000010">
    <property type="protein sequence ID" value="VTZ59395.1"/>
    <property type="molecule type" value="Genomic_DNA"/>
</dbReference>
<dbReference type="PRINTS" id="PR01270">
    <property type="entry name" value="HDASUPER"/>
</dbReference>
<dbReference type="GO" id="GO:0046872">
    <property type="term" value="F:metal ion binding"/>
    <property type="evidence" value="ECO:0007669"/>
    <property type="project" value="UniProtKB-KW"/>
</dbReference>
<evidence type="ECO:0000256" key="4">
    <source>
        <dbReference type="ARBA" id="ARBA00022801"/>
    </source>
</evidence>